<protein>
    <recommendedName>
        <fullName evidence="5">TonB-dependent receptor-like beta-barrel domain-containing protein</fullName>
    </recommendedName>
</protein>
<dbReference type="AlphaFoldDB" id="A0A382TBG1"/>
<gene>
    <name evidence="4" type="ORF">METZ01_LOCUS372314</name>
</gene>
<proteinExistence type="predicted"/>
<evidence type="ECO:0000313" key="4">
    <source>
        <dbReference type="EMBL" id="SVD19460.1"/>
    </source>
</evidence>
<sequence length="156" mass="18013">SDYHWYVAEWANGYDWRDFNHTYTMPWDQTHNINFRLNYIHRSGLGLSMIGNYGSGFPYTPEDARARPIDKQYSGRMPPTSNVDLKIYYDLKIKDLSIRLFGDISNAMNKANVLAVDNTTGEPDATLDTGQPPMYVWKPYYFSPPRHIEIGISVGH</sequence>
<dbReference type="SUPFAM" id="SSF56935">
    <property type="entry name" value="Porins"/>
    <property type="match status" value="1"/>
</dbReference>
<evidence type="ECO:0000256" key="1">
    <source>
        <dbReference type="ARBA" id="ARBA00004442"/>
    </source>
</evidence>
<keyword evidence="2" id="KW-0472">Membrane</keyword>
<keyword evidence="3" id="KW-0998">Cell outer membrane</keyword>
<dbReference type="Gene3D" id="2.40.170.20">
    <property type="entry name" value="TonB-dependent receptor, beta-barrel domain"/>
    <property type="match status" value="1"/>
</dbReference>
<organism evidence="4">
    <name type="scientific">marine metagenome</name>
    <dbReference type="NCBI Taxonomy" id="408172"/>
    <lineage>
        <taxon>unclassified sequences</taxon>
        <taxon>metagenomes</taxon>
        <taxon>ecological metagenomes</taxon>
    </lineage>
</organism>
<comment type="subcellular location">
    <subcellularLocation>
        <location evidence="1">Cell outer membrane</location>
    </subcellularLocation>
</comment>
<dbReference type="GO" id="GO:0009279">
    <property type="term" value="C:cell outer membrane"/>
    <property type="evidence" value="ECO:0007669"/>
    <property type="project" value="UniProtKB-SubCell"/>
</dbReference>
<evidence type="ECO:0000256" key="2">
    <source>
        <dbReference type="ARBA" id="ARBA00023136"/>
    </source>
</evidence>
<reference evidence="4" key="1">
    <citation type="submission" date="2018-05" db="EMBL/GenBank/DDBJ databases">
        <authorList>
            <person name="Lanie J.A."/>
            <person name="Ng W.-L."/>
            <person name="Kazmierczak K.M."/>
            <person name="Andrzejewski T.M."/>
            <person name="Davidsen T.M."/>
            <person name="Wayne K.J."/>
            <person name="Tettelin H."/>
            <person name="Glass J.I."/>
            <person name="Rusch D."/>
            <person name="Podicherti R."/>
            <person name="Tsui H.-C.T."/>
            <person name="Winkler M.E."/>
        </authorList>
    </citation>
    <scope>NUCLEOTIDE SEQUENCE</scope>
</reference>
<dbReference type="EMBL" id="UINC01135364">
    <property type="protein sequence ID" value="SVD19460.1"/>
    <property type="molecule type" value="Genomic_DNA"/>
</dbReference>
<dbReference type="InterPro" id="IPR036942">
    <property type="entry name" value="Beta-barrel_TonB_sf"/>
</dbReference>
<accession>A0A382TBG1</accession>
<feature type="non-terminal residue" evidence="4">
    <location>
        <position position="1"/>
    </location>
</feature>
<name>A0A382TBG1_9ZZZZ</name>
<evidence type="ECO:0008006" key="5">
    <source>
        <dbReference type="Google" id="ProtNLM"/>
    </source>
</evidence>
<evidence type="ECO:0000256" key="3">
    <source>
        <dbReference type="ARBA" id="ARBA00023237"/>
    </source>
</evidence>